<dbReference type="GO" id="GO:0005524">
    <property type="term" value="F:ATP binding"/>
    <property type="evidence" value="ECO:0007669"/>
    <property type="project" value="InterPro"/>
</dbReference>
<dbReference type="InterPro" id="IPR013815">
    <property type="entry name" value="ATP_grasp_subdomain_1"/>
</dbReference>
<dbReference type="SUPFAM" id="SSF52009">
    <property type="entry name" value="Phosphohistidine domain"/>
    <property type="match status" value="1"/>
</dbReference>
<dbReference type="InterPro" id="IPR036637">
    <property type="entry name" value="Phosphohistidine_dom_sf"/>
</dbReference>
<gene>
    <name evidence="5" type="primary">pps</name>
    <name evidence="5" type="ORF">CDAR_225951</name>
</gene>
<dbReference type="EMBL" id="BPLQ01006467">
    <property type="protein sequence ID" value="GIY22630.1"/>
    <property type="molecule type" value="Genomic_DNA"/>
</dbReference>
<proteinExistence type="inferred from homology"/>
<dbReference type="InterPro" id="IPR002192">
    <property type="entry name" value="PPDK_AMP/ATP-bd"/>
</dbReference>
<evidence type="ECO:0000259" key="4">
    <source>
        <dbReference type="Pfam" id="PF01326"/>
    </source>
</evidence>
<dbReference type="Proteomes" id="UP001054837">
    <property type="component" value="Unassembled WGS sequence"/>
</dbReference>
<feature type="chain" id="PRO_5043618640" evidence="2">
    <location>
        <begin position="19"/>
        <end position="1321"/>
    </location>
</feature>
<comment type="similarity">
    <text evidence="1">Belongs to the PEP-utilizing enzyme family.</text>
</comment>
<feature type="domain" description="PEP-utilising enzyme mobile" evidence="3">
    <location>
        <begin position="1237"/>
        <end position="1307"/>
    </location>
</feature>
<accession>A0AAV4RMD6</accession>
<dbReference type="PANTHER" id="PTHR43615">
    <property type="entry name" value="PHOSPHOENOLPYRUVATE SYNTHASE-RELATED"/>
    <property type="match status" value="1"/>
</dbReference>
<dbReference type="SUPFAM" id="SSF56059">
    <property type="entry name" value="Glutathione synthetase ATP-binding domain-like"/>
    <property type="match status" value="1"/>
</dbReference>
<keyword evidence="2" id="KW-0732">Signal</keyword>
<evidence type="ECO:0000259" key="3">
    <source>
        <dbReference type="Pfam" id="PF00391"/>
    </source>
</evidence>
<dbReference type="Gene3D" id="3.50.30.10">
    <property type="entry name" value="Phosphohistidine domain"/>
    <property type="match status" value="1"/>
</dbReference>
<sequence length="1321" mass="149294">MGAILATPITIFLALITAKPSDIVFWCKWIISYIYVELFKRQTKSRFDLYDMEVDHDPYKVAFLPHPEEITLESPLPESQLCNSADELFFYGMNSKSENLTVRLARNSNQEAEAWIYMKLSNGKIYQLLETTGYQQSGCDKKIFSCGGLQLQYLSPMRRWRIFYNGILRETSENDETSSRTVHVKFAFLWRASSDAFDFISDVDSKALATGLAQAKWNQSSPPLEKLHSALNFYAQSGIIMGTVNVEGIDEEFDLYLFGERLRYLGDVSSVKGVEFSNVFGHVFKNGRNFFVAEVSIENVVKNLVFGFVTTLNGNIRELKDTKSVLRNLSDKENDENDLEAKFHADGKLFDLKGKFTGKQNKLKSHAGWTGKSFIDCFNFEVNTIMGRGIVMNGTMMKPAKRNISKASSEVTPSAIPLVVSFSEKICQLSDATGGKGSSLGKLTELSREFQNFVVPNGVVVTTSAYESFVTKEIAEEIKKLEKVLYSDKLDETKKACLSVMAEITNSPVPKHLLEAVTSNLEKVFPDKKHDRKFAVRSSATGEDTEQMSAAGQMDTYLGLTGMDEIMTAIKKCWASQFSYIAVQYKRQNGQNINSPMAVVVQQMISCDVAGVLFTCDPLTGNPTSISITANYGLGESVVSGSEEPDTIEIERQSEQELVIKNIIIGSKSHRIVVKEDGGTSVEDVSENEKQSCCITNAMALRLAHLSVKIEKSYGSYRDIEWGFWNNNLYIFQSRPVTSGTGETDFEIDHEFDAPLRCENDYFTMCNVGEVMPGATSPLGLDIILKYFNIGFQRKNFVEWPYTFRTTYYPRGLIAMYSHIMFYCVDLFQRINENPSRAQANAVGLFGRTVEDEELFEMSIERHKDFPKAKLFTWSNISSIYRMFLGARQYLNKNIRRYEGYHIPVDKCKTSQEVFDQLMYSCSDLTLPMGSHMICSESSGFWNMIILLTLQQAAGEMNADVYSDFAQLATTSDEVQSADVPSAMELLAYHISKEIDPEDFKNMSVEEALEWLEKPSTKVSKKYREFLERHGHRCLREFDIHSFTWKMDPKDLVKLLQNLVGCVKSDREEKKVEESPNPMSELKSPLTFKDRLLLKSILPLCRQGVHNRENSKSLMMRVLNEWRKGYRKLAKTMVLEGRIPDEDILFYMTVEDIDELIKTRSPKIISKANHRRRRHPVIDKYIFPELIKGFPIPVNMGKNIVVSDDSNFSMKGIPVSQGSVVGNVRVALDLEEASLLQPGEILVTYSTDIGWSPYFPILGGVVTELGGLISHGAVVSREYGLPCVAGLHGATHQFQTGDYVLLDGTKGIIQRLPKQKRHSIF</sequence>
<comment type="caution">
    <text evidence="5">The sequence shown here is derived from an EMBL/GenBank/DDBJ whole genome shotgun (WGS) entry which is preliminary data.</text>
</comment>
<evidence type="ECO:0000256" key="1">
    <source>
        <dbReference type="ARBA" id="ARBA00007837"/>
    </source>
</evidence>
<organism evidence="5 6">
    <name type="scientific">Caerostris darwini</name>
    <dbReference type="NCBI Taxonomy" id="1538125"/>
    <lineage>
        <taxon>Eukaryota</taxon>
        <taxon>Metazoa</taxon>
        <taxon>Ecdysozoa</taxon>
        <taxon>Arthropoda</taxon>
        <taxon>Chelicerata</taxon>
        <taxon>Arachnida</taxon>
        <taxon>Araneae</taxon>
        <taxon>Araneomorphae</taxon>
        <taxon>Entelegynae</taxon>
        <taxon>Araneoidea</taxon>
        <taxon>Araneidae</taxon>
        <taxon>Caerostris</taxon>
    </lineage>
</organism>
<dbReference type="Pfam" id="PF01326">
    <property type="entry name" value="PPDK_N"/>
    <property type="match status" value="1"/>
</dbReference>
<dbReference type="Pfam" id="PF00391">
    <property type="entry name" value="PEP-utilizers"/>
    <property type="match status" value="1"/>
</dbReference>
<dbReference type="PANTHER" id="PTHR43615:SF1">
    <property type="entry name" value="PPDK_N DOMAIN-CONTAINING PROTEIN"/>
    <property type="match status" value="1"/>
</dbReference>
<dbReference type="GO" id="GO:0016301">
    <property type="term" value="F:kinase activity"/>
    <property type="evidence" value="ECO:0007669"/>
    <property type="project" value="InterPro"/>
</dbReference>
<evidence type="ECO:0000313" key="5">
    <source>
        <dbReference type="EMBL" id="GIY22630.1"/>
    </source>
</evidence>
<protein>
    <submittedName>
        <fullName evidence="5">Phosphoenolpyruvate synthase</fullName>
    </submittedName>
</protein>
<feature type="domain" description="Pyruvate phosphate dikinase AMP/ATP-binding" evidence="4">
    <location>
        <begin position="432"/>
        <end position="744"/>
    </location>
</feature>
<dbReference type="InterPro" id="IPR051549">
    <property type="entry name" value="PEP_Utilizing_Enz"/>
</dbReference>
<dbReference type="InterPro" id="IPR008279">
    <property type="entry name" value="PEP-util_enz_mobile_dom"/>
</dbReference>
<name>A0AAV4RMD6_9ARAC</name>
<dbReference type="Gene3D" id="3.30.1490.20">
    <property type="entry name" value="ATP-grasp fold, A domain"/>
    <property type="match status" value="1"/>
</dbReference>
<dbReference type="Gene3D" id="3.30.470.20">
    <property type="entry name" value="ATP-grasp fold, B domain"/>
    <property type="match status" value="1"/>
</dbReference>
<keyword evidence="6" id="KW-1185">Reference proteome</keyword>
<reference evidence="5 6" key="1">
    <citation type="submission" date="2021-06" db="EMBL/GenBank/DDBJ databases">
        <title>Caerostris darwini draft genome.</title>
        <authorList>
            <person name="Kono N."/>
            <person name="Arakawa K."/>
        </authorList>
    </citation>
    <scope>NUCLEOTIDE SEQUENCE [LARGE SCALE GENOMIC DNA]</scope>
</reference>
<feature type="signal peptide" evidence="2">
    <location>
        <begin position="1"/>
        <end position="18"/>
    </location>
</feature>
<evidence type="ECO:0000256" key="2">
    <source>
        <dbReference type="SAM" id="SignalP"/>
    </source>
</evidence>
<evidence type="ECO:0000313" key="6">
    <source>
        <dbReference type="Proteomes" id="UP001054837"/>
    </source>
</evidence>